<protein>
    <submittedName>
        <fullName evidence="1">Uncharacterized protein</fullName>
    </submittedName>
</protein>
<sequence length="70" mass="7825">GGEVGDEFLKLEFLDSLFESDWDAIKLGIKWAGRLIAILPEECVPRELLQLALNPSNLRATIEQPLVDFA</sequence>
<evidence type="ECO:0000313" key="2">
    <source>
        <dbReference type="Proteomes" id="UP000569018"/>
    </source>
</evidence>
<proteinExistence type="predicted"/>
<organism evidence="1 2">
    <name type="scientific">Candidatus Hakubella thermalkaliphila</name>
    <dbReference type="NCBI Taxonomy" id="2754717"/>
    <lineage>
        <taxon>Bacteria</taxon>
        <taxon>Bacillati</taxon>
        <taxon>Actinomycetota</taxon>
        <taxon>Actinomycetota incertae sedis</taxon>
        <taxon>Candidatus Hakubellales</taxon>
        <taxon>Candidatus Hakubellaceae</taxon>
        <taxon>Candidatus Hakubella</taxon>
    </lineage>
</organism>
<reference evidence="1 2" key="1">
    <citation type="journal article" date="2020" name="Front. Microbiol.">
        <title>Single-cell genomics of novel Actinobacteria with the Wood-Ljungdahl pathway discovered in a serpentinizing system.</title>
        <authorList>
            <person name="Merino N."/>
            <person name="Kawai M."/>
            <person name="Boyd E.S."/>
            <person name="Colman D.R."/>
            <person name="McGlynn S.E."/>
            <person name="Nealson K.H."/>
            <person name="Kurokawa K."/>
            <person name="Hongoh Y."/>
        </authorList>
    </citation>
    <scope>NUCLEOTIDE SEQUENCE [LARGE SCALE GENOMIC DNA]</scope>
    <source>
        <strain evidence="1 2">S47</strain>
    </source>
</reference>
<feature type="non-terminal residue" evidence="1">
    <location>
        <position position="1"/>
    </location>
</feature>
<accession>A0A6V8QDH2</accession>
<comment type="caution">
    <text evidence="1">The sequence shown here is derived from an EMBL/GenBank/DDBJ whole genome shotgun (WGS) entry which is preliminary data.</text>
</comment>
<evidence type="ECO:0000313" key="1">
    <source>
        <dbReference type="EMBL" id="GFP40841.1"/>
    </source>
</evidence>
<dbReference type="EMBL" id="BLSD01000507">
    <property type="protein sequence ID" value="GFP40841.1"/>
    <property type="molecule type" value="Genomic_DNA"/>
</dbReference>
<dbReference type="AlphaFoldDB" id="A0A6V8QDH2"/>
<gene>
    <name evidence="1" type="ORF">HKBW3S47_02538</name>
</gene>
<dbReference type="Proteomes" id="UP000569018">
    <property type="component" value="Unassembled WGS sequence"/>
</dbReference>
<dbReference type="RefSeq" id="WP_219857191.1">
    <property type="nucleotide sequence ID" value="NZ_BLSD01000507.1"/>
</dbReference>
<name>A0A6V8QDH2_9ACTN</name>